<evidence type="ECO:0000256" key="7">
    <source>
        <dbReference type="ARBA" id="ARBA00023116"/>
    </source>
</evidence>
<keyword evidence="6 11" id="KW-0560">Oxidoreductase</keyword>
<proteinExistence type="inferred from homology"/>
<dbReference type="AlphaFoldDB" id="A0AAD1KC04"/>
<reference evidence="13" key="1">
    <citation type="submission" date="2021-05" db="EMBL/GenBank/DDBJ databases">
        <title>Molecular characterization for Shewanella algae harboring chromosomal blaOXA-55-like strains isolated from clinical and environment sample.</title>
        <authorList>
            <person name="Ohama Y."/>
            <person name="Aoki K."/>
            <person name="Harada S."/>
            <person name="Moriya K."/>
            <person name="Ishii Y."/>
            <person name="Tateda K."/>
        </authorList>
    </citation>
    <scope>NUCLEOTIDE SEQUENCE</scope>
    <source>
        <strain evidence="13">TUM17379</strain>
    </source>
</reference>
<sequence>MTVTKRSGARETIDLDKIHRVITWAAKGLNNVSVSEVELRSHLQFFDGIPTEAIHETIIKAAADLISPDSPDYQFLAARLAVFHLRKKAFGQFEPPKLYDHVSKLVAMGKYDKHVLEDYSREELDVLDSYIDHWRDMNFSYAAVKQLEGKYLVQNRVTHEVYESAQFLYILVAACLFARYPKETRLQYVKDFYDAVSTFKISLPTPIMSGVRTPTRQFSSCVLIECDDSLDSINATASSIVKYVSQRAGIGVNAGRIRALGSPIRGGEAFHTGCLPFYKYFQTAVKSCSQGGVRGGAATLFYPIWHLEVESLLVLKNNRGVEDNRIRHLDYGVQINKLMYQRMIKGENITLFSPSDVPGLYDAFFADQDEFERLYVKYEQDQSIRKKTLKAVELFSLMMQERASTGRIYVQNVDHCNTHSPFNAEVAPVRQSNLCLEIALPTKPLNNIDDPNGEIALCTLSALNLGAIKDLGELEGLADLAVRALDNLLDYQDYPIPSAKTASMNRRTLGIGVINFANYLAKNGVKYSDGSANGLTHRTFEAIQYYLLKASMNLAKELGACPLFHETTYSQGIMPVDTYKRDLDKICDEPLHLDWDALRHDIKQHGLRNSTLSALMPSETSSQISNATNGIEPPRGLISVKASKDGQLKQVVPDYEELKDKYELLWQMPGNDGYLQLVGIMQKFVDQAISANTNYDPSKFESNKVPMKLLLKDLLTAYKLGVKTLYYHNTRDGASDKFDDITSIEKEDDGCAGGACKI</sequence>
<dbReference type="PROSITE" id="PS51161">
    <property type="entry name" value="ATP_CONE"/>
    <property type="match status" value="1"/>
</dbReference>
<evidence type="ECO:0000256" key="2">
    <source>
        <dbReference type="ARBA" id="ARBA00012274"/>
    </source>
</evidence>
<evidence type="ECO:0000259" key="12">
    <source>
        <dbReference type="PROSITE" id="PS51161"/>
    </source>
</evidence>
<dbReference type="Pfam" id="PF02867">
    <property type="entry name" value="Ribonuc_red_lgC"/>
    <property type="match status" value="1"/>
</dbReference>
<dbReference type="EC" id="1.17.4.1" evidence="2 11"/>
<keyword evidence="5 10" id="KW-0067">ATP-binding</keyword>
<evidence type="ECO:0000256" key="11">
    <source>
        <dbReference type="RuleBase" id="RU003410"/>
    </source>
</evidence>
<dbReference type="InterPro" id="IPR000788">
    <property type="entry name" value="RNR_lg_C"/>
</dbReference>
<evidence type="ECO:0000256" key="4">
    <source>
        <dbReference type="ARBA" id="ARBA00022741"/>
    </source>
</evidence>
<dbReference type="NCBIfam" id="TIGR02506">
    <property type="entry name" value="NrdE_NrdA"/>
    <property type="match status" value="1"/>
</dbReference>
<dbReference type="GO" id="GO:0004748">
    <property type="term" value="F:ribonucleoside-diphosphate reductase activity, thioredoxin disulfide as acceptor"/>
    <property type="evidence" value="ECO:0007669"/>
    <property type="project" value="UniProtKB-EC"/>
</dbReference>
<name>A0AAD1KC04_9GAMM</name>
<evidence type="ECO:0000313" key="14">
    <source>
        <dbReference type="Proteomes" id="UP000825078"/>
    </source>
</evidence>
<evidence type="ECO:0000256" key="1">
    <source>
        <dbReference type="ARBA" id="ARBA00010406"/>
    </source>
</evidence>
<evidence type="ECO:0000256" key="9">
    <source>
        <dbReference type="ARBA" id="ARBA00047754"/>
    </source>
</evidence>
<dbReference type="Proteomes" id="UP000825078">
    <property type="component" value="Chromosome"/>
</dbReference>
<dbReference type="SUPFAM" id="SSF48168">
    <property type="entry name" value="R1 subunit of ribonucleotide reductase, N-terminal domain"/>
    <property type="match status" value="1"/>
</dbReference>
<dbReference type="FunFam" id="1.10.1650.20:FF:000001">
    <property type="entry name" value="Ribonucleoside-diphosphate reductase"/>
    <property type="match status" value="1"/>
</dbReference>
<keyword evidence="3" id="KW-0021">Allosteric enzyme</keyword>
<comment type="function">
    <text evidence="11">Provides the precursors necessary for DNA synthesis. Catalyzes the biosynthesis of deoxyribonucleotides from the corresponding ribonucleotides.</text>
</comment>
<dbReference type="SUPFAM" id="SSF51998">
    <property type="entry name" value="PFL-like glycyl radical enzymes"/>
    <property type="match status" value="1"/>
</dbReference>
<evidence type="ECO:0000256" key="10">
    <source>
        <dbReference type="PROSITE-ProRule" id="PRU00492"/>
    </source>
</evidence>
<dbReference type="NCBIfam" id="NF006578">
    <property type="entry name" value="PRK09103.1"/>
    <property type="match status" value="1"/>
</dbReference>
<dbReference type="InterPro" id="IPR005144">
    <property type="entry name" value="ATP-cone_dom"/>
</dbReference>
<dbReference type="Pfam" id="PF03477">
    <property type="entry name" value="ATP-cone"/>
    <property type="match status" value="1"/>
</dbReference>
<dbReference type="InterPro" id="IPR013346">
    <property type="entry name" value="NrdE_NrdA_C"/>
</dbReference>
<dbReference type="GO" id="GO:0005971">
    <property type="term" value="C:ribonucleoside-diphosphate reductase complex"/>
    <property type="evidence" value="ECO:0007669"/>
    <property type="project" value="TreeGrafter"/>
</dbReference>
<dbReference type="PANTHER" id="PTHR11573:SF6">
    <property type="entry name" value="RIBONUCLEOSIDE-DIPHOSPHATE REDUCTASE LARGE SUBUNIT"/>
    <property type="match status" value="1"/>
</dbReference>
<evidence type="ECO:0000313" key="13">
    <source>
        <dbReference type="EMBL" id="BCV45177.1"/>
    </source>
</evidence>
<dbReference type="Gene3D" id="3.20.70.20">
    <property type="match status" value="1"/>
</dbReference>
<dbReference type="Pfam" id="PF00317">
    <property type="entry name" value="Ribonuc_red_lgN"/>
    <property type="match status" value="1"/>
</dbReference>
<evidence type="ECO:0000256" key="6">
    <source>
        <dbReference type="ARBA" id="ARBA00023002"/>
    </source>
</evidence>
<dbReference type="EMBL" id="AP024613">
    <property type="protein sequence ID" value="BCV45177.1"/>
    <property type="molecule type" value="Genomic_DNA"/>
</dbReference>
<gene>
    <name evidence="13" type="primary">nrdA</name>
    <name evidence="13" type="ORF">TUM17379_21950</name>
</gene>
<dbReference type="GO" id="GO:0009263">
    <property type="term" value="P:deoxyribonucleotide biosynthetic process"/>
    <property type="evidence" value="ECO:0007669"/>
    <property type="project" value="UniProtKB-KW"/>
</dbReference>
<keyword evidence="4 10" id="KW-0547">Nucleotide-binding</keyword>
<organism evidence="13 14">
    <name type="scientific">Shewanella algae</name>
    <dbReference type="NCBI Taxonomy" id="38313"/>
    <lineage>
        <taxon>Bacteria</taxon>
        <taxon>Pseudomonadati</taxon>
        <taxon>Pseudomonadota</taxon>
        <taxon>Gammaproteobacteria</taxon>
        <taxon>Alteromonadales</taxon>
        <taxon>Shewanellaceae</taxon>
        <taxon>Shewanella</taxon>
    </lineage>
</organism>
<protein>
    <recommendedName>
        <fullName evidence="2 11">Ribonucleoside-diphosphate reductase</fullName>
        <ecNumber evidence="2 11">1.17.4.1</ecNumber>
    </recommendedName>
</protein>
<comment type="catalytic activity">
    <reaction evidence="9 11">
        <text>a 2'-deoxyribonucleoside 5'-diphosphate + [thioredoxin]-disulfide + H2O = a ribonucleoside 5'-diphosphate + [thioredoxin]-dithiol</text>
        <dbReference type="Rhea" id="RHEA:23252"/>
        <dbReference type="Rhea" id="RHEA-COMP:10698"/>
        <dbReference type="Rhea" id="RHEA-COMP:10700"/>
        <dbReference type="ChEBI" id="CHEBI:15377"/>
        <dbReference type="ChEBI" id="CHEBI:29950"/>
        <dbReference type="ChEBI" id="CHEBI:50058"/>
        <dbReference type="ChEBI" id="CHEBI:57930"/>
        <dbReference type="ChEBI" id="CHEBI:73316"/>
        <dbReference type="EC" id="1.17.4.1"/>
    </reaction>
</comment>
<accession>A0AAD1KC04</accession>
<dbReference type="InterPro" id="IPR013509">
    <property type="entry name" value="RNR_lsu_N"/>
</dbReference>
<comment type="similarity">
    <text evidence="1 11">Belongs to the ribonucleoside diphosphate reductase large chain family.</text>
</comment>
<evidence type="ECO:0000256" key="8">
    <source>
        <dbReference type="ARBA" id="ARBA00023157"/>
    </source>
</evidence>
<keyword evidence="7 11" id="KW-0215">Deoxyribonucleotide synthesis</keyword>
<dbReference type="PROSITE" id="PS00089">
    <property type="entry name" value="RIBORED_LARGE"/>
    <property type="match status" value="1"/>
</dbReference>
<dbReference type="PRINTS" id="PR01183">
    <property type="entry name" value="RIBORDTASEM1"/>
</dbReference>
<dbReference type="InterPro" id="IPR008926">
    <property type="entry name" value="RNR_R1-su_N"/>
</dbReference>
<feature type="domain" description="ATP-cone" evidence="12">
    <location>
        <begin position="1"/>
        <end position="91"/>
    </location>
</feature>
<evidence type="ECO:0000256" key="3">
    <source>
        <dbReference type="ARBA" id="ARBA00022533"/>
    </source>
</evidence>
<dbReference type="PANTHER" id="PTHR11573">
    <property type="entry name" value="RIBONUCLEOSIDE-DIPHOSPHATE REDUCTASE LARGE CHAIN"/>
    <property type="match status" value="1"/>
</dbReference>
<evidence type="ECO:0000256" key="5">
    <source>
        <dbReference type="ARBA" id="ARBA00022840"/>
    </source>
</evidence>
<dbReference type="InterPro" id="IPR039718">
    <property type="entry name" value="Rrm1"/>
</dbReference>
<dbReference type="GO" id="GO:0005524">
    <property type="term" value="F:ATP binding"/>
    <property type="evidence" value="ECO:0007669"/>
    <property type="project" value="UniProtKB-UniRule"/>
</dbReference>
<keyword evidence="8" id="KW-1015">Disulfide bond</keyword>
<dbReference type="Gene3D" id="1.10.1650.20">
    <property type="match status" value="1"/>
</dbReference>